<name>X6NRB1_RETFI</name>
<dbReference type="Proteomes" id="UP000023152">
    <property type="component" value="Unassembled WGS sequence"/>
</dbReference>
<proteinExistence type="predicted"/>
<organism evidence="2 3">
    <name type="scientific">Reticulomyxa filosa</name>
    <dbReference type="NCBI Taxonomy" id="46433"/>
    <lineage>
        <taxon>Eukaryota</taxon>
        <taxon>Sar</taxon>
        <taxon>Rhizaria</taxon>
        <taxon>Retaria</taxon>
        <taxon>Foraminifera</taxon>
        <taxon>Monothalamids</taxon>
        <taxon>Reticulomyxidae</taxon>
        <taxon>Reticulomyxa</taxon>
    </lineage>
</organism>
<evidence type="ECO:0000313" key="2">
    <source>
        <dbReference type="EMBL" id="ETO28448.1"/>
    </source>
</evidence>
<reference evidence="2 3" key="1">
    <citation type="journal article" date="2013" name="Curr. Biol.">
        <title>The Genome of the Foraminiferan Reticulomyxa filosa.</title>
        <authorList>
            <person name="Glockner G."/>
            <person name="Hulsmann N."/>
            <person name="Schleicher M."/>
            <person name="Noegel A.A."/>
            <person name="Eichinger L."/>
            <person name="Gallinger C."/>
            <person name="Pawlowski J."/>
            <person name="Sierra R."/>
            <person name="Euteneuer U."/>
            <person name="Pillet L."/>
            <person name="Moustafa A."/>
            <person name="Platzer M."/>
            <person name="Groth M."/>
            <person name="Szafranski K."/>
            <person name="Schliwa M."/>
        </authorList>
    </citation>
    <scope>NUCLEOTIDE SEQUENCE [LARGE SCALE GENOMIC DNA]</scope>
</reference>
<protein>
    <recommendedName>
        <fullName evidence="4">Endonuclease/exonuclease/phosphatase domain-containing protein</fullName>
    </recommendedName>
</protein>
<evidence type="ECO:0008006" key="4">
    <source>
        <dbReference type="Google" id="ProtNLM"/>
    </source>
</evidence>
<evidence type="ECO:0000256" key="1">
    <source>
        <dbReference type="SAM" id="Phobius"/>
    </source>
</evidence>
<keyword evidence="3" id="KW-1185">Reference proteome</keyword>
<sequence>MNSFDYARWDQILAYIFCGLFDVMVVLRFICYDKYKYLIWFNMYTKYVFLPVYIPLIAGLAYMNYYLIIVAGLPVAYHVYWMAMDYIPFWSASKDDNLPNDVYRIFVNNLLMVNHSVTGIMDEIVSFEPDVIMLQEYSSRWDKAFTRTYALCNTYTHYVKIVREDSFGTNYIPKIYA</sequence>
<keyword evidence="1" id="KW-1133">Transmembrane helix</keyword>
<comment type="caution">
    <text evidence="2">The sequence shown here is derived from an EMBL/GenBank/DDBJ whole genome shotgun (WGS) entry which is preliminary data.</text>
</comment>
<keyword evidence="1" id="KW-0812">Transmembrane</keyword>
<accession>X6NRB1</accession>
<evidence type="ECO:0000313" key="3">
    <source>
        <dbReference type="Proteomes" id="UP000023152"/>
    </source>
</evidence>
<feature type="transmembrane region" description="Helical" evidence="1">
    <location>
        <begin position="12"/>
        <end position="30"/>
    </location>
</feature>
<gene>
    <name evidence="2" type="ORF">RFI_08683</name>
</gene>
<dbReference type="AlphaFoldDB" id="X6NRB1"/>
<dbReference type="EMBL" id="ASPP01006671">
    <property type="protein sequence ID" value="ETO28448.1"/>
    <property type="molecule type" value="Genomic_DNA"/>
</dbReference>
<keyword evidence="1" id="KW-0472">Membrane</keyword>